<evidence type="ECO:0000259" key="4">
    <source>
        <dbReference type="Pfam" id="PF13087"/>
    </source>
</evidence>
<dbReference type="PANTHER" id="PTHR10887">
    <property type="entry name" value="DNA2/NAM7 HELICASE FAMILY"/>
    <property type="match status" value="1"/>
</dbReference>
<dbReference type="CDD" id="cd18038">
    <property type="entry name" value="DEXXQc_Helz-like"/>
    <property type="match status" value="1"/>
</dbReference>
<sequence length="1003" mass="114084">MDIIQLLEKLRLHEDEINRTHVKQKAGAESQKNNRNTKNTNFKKHKNNNPLAEAPTNPKHLVASISDDTSQSQKTRIRNTNGQTKQSKAKQNENEEGQTENIRKARNRPTFNRQWQIKPVETIVRLPRTLATIDPTKDCPICLEQFRSERVFRSHVAIAHGSGFKLDPLLDHDPRNRRIDRQAFKVVLEQLPMAVPTFSLTIENKASVTVLLNSVYIFDGNVQFLPVFAGEQQVLRMVPGYVFEEEASFDDLILVDGRRYSLIITATADTVFRRQIVEQYHFSEKQVKNRGKKTQLKLTKLPPYDIPRSIVLLYKSEFKKNDLYTDQEHNLLRLIEGSKQDDSLTLDRYSRQLTVLNQIEAQHLLQEYFSYTILEPVLVPEKNTRLYSVTTNQFKKKPSLLDEDVKVVFISQGNSSMKKAYGVIESISAKTVTFHMQEFVDEKSVAKVMFILNRTTFQLERNALQLMGSTLIRSICFPEAVVGGPLETIASFQWIRRSVASNEEQMVAIRNIVNQTSFPAPYILFGPPGTGKTSTLVEAIGQIHKLRPTVNILVAATSNFAANELASRLLDVIPDESIFRFFAFSCVRKIDEIDCDVLDVSNLAGKRYNNLCYEDIYMCRVVVATLTTAGRLVQANIKSKHFSYVFIDECGSSKEISSLIPIAGLATTGNEINASVVLAGDPKQLGPVMQYEFLKQTTHGLSMLERLMNLPLYSRDHVTKQYNPKAITLLRDNFRSHDTLMKFSSDLFYEGQLRAKASHDVKNLAIGWWRLPNRHCPLIFHSIIGQMKKDNLSHSFFNAAEAEQIIFYVSDLLTNGLNGKPVNQSDIGVLSFYARQVSFIKTLMRTKKWFDIEIGSAEQYQGREKAIMLISTVRSGKDNVGFLADAKRLNVALTRARSLLIVVGNAETLQQDPLWAKFVEYCRNHGAIVQKSNKKEKNTRNAMKKVKNDSSTTASKSRKIFAKNSNNSVKEPTKSSTLESPLNNQAELMIQKMIQDFYHLDFE</sequence>
<dbReference type="Pfam" id="PF13086">
    <property type="entry name" value="AAA_11"/>
    <property type="match status" value="2"/>
</dbReference>
<evidence type="ECO:0000259" key="3">
    <source>
        <dbReference type="Pfam" id="PF13086"/>
    </source>
</evidence>
<dbReference type="CDD" id="cd18808">
    <property type="entry name" value="SF1_C_Upf1"/>
    <property type="match status" value="1"/>
</dbReference>
<dbReference type="Gene3D" id="3.40.50.300">
    <property type="entry name" value="P-loop containing nucleotide triphosphate hydrolases"/>
    <property type="match status" value="2"/>
</dbReference>
<feature type="compositionally biased region" description="Polar residues" evidence="2">
    <location>
        <begin position="963"/>
        <end position="980"/>
    </location>
</feature>
<feature type="domain" description="DNA2/NAM7 helicase helicase" evidence="3">
    <location>
        <begin position="501"/>
        <end position="574"/>
    </location>
</feature>
<dbReference type="Pfam" id="PF13087">
    <property type="entry name" value="AAA_12"/>
    <property type="match status" value="1"/>
</dbReference>
<dbReference type="Proteomes" id="UP000069940">
    <property type="component" value="Unassembled WGS sequence"/>
</dbReference>
<evidence type="ECO:0008006" key="7">
    <source>
        <dbReference type="Google" id="ProtNLM"/>
    </source>
</evidence>
<dbReference type="InterPro" id="IPR041677">
    <property type="entry name" value="DNA2/NAM7_AAA_11"/>
</dbReference>
<dbReference type="InterPro" id="IPR047187">
    <property type="entry name" value="SF1_C_Upf1"/>
</dbReference>
<feature type="domain" description="DNA2/NAM7 helicase-like C-terminal" evidence="4">
    <location>
        <begin position="716"/>
        <end position="906"/>
    </location>
</feature>
<evidence type="ECO:0000256" key="1">
    <source>
        <dbReference type="ARBA" id="ARBA00023158"/>
    </source>
</evidence>
<feature type="compositionally biased region" description="Polar residues" evidence="2">
    <location>
        <begin position="66"/>
        <end position="86"/>
    </location>
</feature>
<dbReference type="InterPro" id="IPR027417">
    <property type="entry name" value="P-loop_NTPase"/>
</dbReference>
<dbReference type="InterPro" id="IPR026122">
    <property type="entry name" value="MOV-10/SDE3_DEXXQ/H-box"/>
</dbReference>
<accession>A0ABM2A3H9</accession>
<evidence type="ECO:0000313" key="6">
    <source>
        <dbReference type="Proteomes" id="UP000069940"/>
    </source>
</evidence>
<feature type="domain" description="DNA2/NAM7 helicase helicase" evidence="3">
    <location>
        <begin position="616"/>
        <end position="689"/>
    </location>
</feature>
<keyword evidence="6" id="KW-1185">Reference proteome</keyword>
<dbReference type="InterPro" id="IPR045055">
    <property type="entry name" value="DNA2/NAM7-like"/>
</dbReference>
<organism evidence="5 6">
    <name type="scientific">Aedes albopictus</name>
    <name type="common">Asian tiger mosquito</name>
    <name type="synonym">Stegomyia albopicta</name>
    <dbReference type="NCBI Taxonomy" id="7160"/>
    <lineage>
        <taxon>Eukaryota</taxon>
        <taxon>Metazoa</taxon>
        <taxon>Ecdysozoa</taxon>
        <taxon>Arthropoda</taxon>
        <taxon>Hexapoda</taxon>
        <taxon>Insecta</taxon>
        <taxon>Pterygota</taxon>
        <taxon>Neoptera</taxon>
        <taxon>Endopterygota</taxon>
        <taxon>Diptera</taxon>
        <taxon>Nematocera</taxon>
        <taxon>Culicoidea</taxon>
        <taxon>Culicidae</taxon>
        <taxon>Culicinae</taxon>
        <taxon>Aedini</taxon>
        <taxon>Aedes</taxon>
        <taxon>Stegomyia</taxon>
    </lineage>
</organism>
<dbReference type="InterPro" id="IPR041679">
    <property type="entry name" value="DNA2/NAM7-like_C"/>
</dbReference>
<evidence type="ECO:0000256" key="2">
    <source>
        <dbReference type="SAM" id="MobiDB-lite"/>
    </source>
</evidence>
<dbReference type="RefSeq" id="XP_029731595.1">
    <property type="nucleotide sequence ID" value="XM_029875735.2"/>
</dbReference>
<feature type="region of interest" description="Disordered" evidence="2">
    <location>
        <begin position="932"/>
        <end position="980"/>
    </location>
</feature>
<evidence type="ECO:0000313" key="5">
    <source>
        <dbReference type="EnsemblMetazoa" id="AALFPA23_024096.P35927"/>
    </source>
</evidence>
<reference evidence="5" key="2">
    <citation type="submission" date="2025-05" db="UniProtKB">
        <authorList>
            <consortium name="EnsemblMetazoa"/>
        </authorList>
    </citation>
    <scope>IDENTIFICATION</scope>
    <source>
        <strain evidence="5">Foshan</strain>
    </source>
</reference>
<proteinExistence type="predicted"/>
<dbReference type="EnsemblMetazoa" id="AALFPA23_024096.R35927">
    <property type="protein sequence ID" value="AALFPA23_024096.P35927"/>
    <property type="gene ID" value="AALFPA23_024096"/>
</dbReference>
<protein>
    <recommendedName>
        <fullName evidence="7">RNA helicase</fullName>
    </recommendedName>
</protein>
<dbReference type="SUPFAM" id="SSF52540">
    <property type="entry name" value="P-loop containing nucleoside triphosphate hydrolases"/>
    <property type="match status" value="1"/>
</dbReference>
<keyword evidence="1" id="KW-0943">RNA-mediated gene silencing</keyword>
<dbReference type="GeneID" id="109410739"/>
<dbReference type="PANTHER" id="PTHR10887:SF419">
    <property type="entry name" value="RNA HELICASE MOV10L1"/>
    <property type="match status" value="1"/>
</dbReference>
<name>A0ABM2A3H9_AEDAL</name>
<feature type="region of interest" description="Disordered" evidence="2">
    <location>
        <begin position="18"/>
        <end position="109"/>
    </location>
</feature>
<reference evidence="6" key="1">
    <citation type="journal article" date="2015" name="Proc. Natl. Acad. Sci. U.S.A.">
        <title>Genome sequence of the Asian Tiger mosquito, Aedes albopictus, reveals insights into its biology, genetics, and evolution.</title>
        <authorList>
            <person name="Chen X.G."/>
            <person name="Jiang X."/>
            <person name="Gu J."/>
            <person name="Xu M."/>
            <person name="Wu Y."/>
            <person name="Deng Y."/>
            <person name="Zhang C."/>
            <person name="Bonizzoni M."/>
            <person name="Dermauw W."/>
            <person name="Vontas J."/>
            <person name="Armbruster P."/>
            <person name="Huang X."/>
            <person name="Yang Y."/>
            <person name="Zhang H."/>
            <person name="He W."/>
            <person name="Peng H."/>
            <person name="Liu Y."/>
            <person name="Wu K."/>
            <person name="Chen J."/>
            <person name="Lirakis M."/>
            <person name="Topalis P."/>
            <person name="Van Leeuwen T."/>
            <person name="Hall A.B."/>
            <person name="Jiang X."/>
            <person name="Thorpe C."/>
            <person name="Mueller R.L."/>
            <person name="Sun C."/>
            <person name="Waterhouse R.M."/>
            <person name="Yan G."/>
            <person name="Tu Z.J."/>
            <person name="Fang X."/>
            <person name="James A.A."/>
        </authorList>
    </citation>
    <scope>NUCLEOTIDE SEQUENCE [LARGE SCALE GENOMIC DNA]</scope>
    <source>
        <strain evidence="6">Foshan</strain>
    </source>
</reference>